<feature type="DNA-binding region" description="H-T-H motif" evidence="2">
    <location>
        <begin position="38"/>
        <end position="57"/>
    </location>
</feature>
<comment type="caution">
    <text evidence="4">The sequence shown here is derived from an EMBL/GenBank/DDBJ whole genome shotgun (WGS) entry which is preliminary data.</text>
</comment>
<dbReference type="InterPro" id="IPR009057">
    <property type="entry name" value="Homeodomain-like_sf"/>
</dbReference>
<evidence type="ECO:0000256" key="1">
    <source>
        <dbReference type="ARBA" id="ARBA00023125"/>
    </source>
</evidence>
<dbReference type="Gene3D" id="1.10.10.60">
    <property type="entry name" value="Homeodomain-like"/>
    <property type="match status" value="1"/>
</dbReference>
<dbReference type="Gene3D" id="1.10.357.10">
    <property type="entry name" value="Tetracycline Repressor, domain 2"/>
    <property type="match status" value="1"/>
</dbReference>
<sequence>MTTQAARPIRSRKPEAVRERILDAAQAEFMAHGFAAASTNRILERFAGSKPTMFRHFPTKRAMFGGVVQRIAARWRSAIDPAGITADDPRGWLQAFGLLALAWITSDENIFVGRMAVAEGAEFPEVSELYRREAVQPIEATLADRLSAWAQAGLITTADPARDALAFLDLTLAGQVSRLLYGAPRPDSAALAAHVGYCVTLFLNGRMAR</sequence>
<proteinExistence type="predicted"/>
<dbReference type="Pfam" id="PF00440">
    <property type="entry name" value="TetR_N"/>
    <property type="match status" value="1"/>
</dbReference>
<evidence type="ECO:0000259" key="3">
    <source>
        <dbReference type="PROSITE" id="PS50977"/>
    </source>
</evidence>
<evidence type="ECO:0000313" key="5">
    <source>
        <dbReference type="Proteomes" id="UP001184150"/>
    </source>
</evidence>
<name>A0ABU1MIV8_9SPHN</name>
<keyword evidence="1 2" id="KW-0238">DNA-binding</keyword>
<evidence type="ECO:0000256" key="2">
    <source>
        <dbReference type="PROSITE-ProRule" id="PRU00335"/>
    </source>
</evidence>
<reference evidence="4 5" key="1">
    <citation type="submission" date="2023-07" db="EMBL/GenBank/DDBJ databases">
        <title>Sorghum-associated microbial communities from plants grown in Nebraska, USA.</title>
        <authorList>
            <person name="Schachtman D."/>
        </authorList>
    </citation>
    <scope>NUCLEOTIDE SEQUENCE [LARGE SCALE GENOMIC DNA]</scope>
    <source>
        <strain evidence="4 5">DS1027</strain>
    </source>
</reference>
<dbReference type="PANTHER" id="PTHR30055:SF146">
    <property type="entry name" value="HTH-TYPE TRANSCRIPTIONAL DUAL REGULATOR CECR"/>
    <property type="match status" value="1"/>
</dbReference>
<evidence type="ECO:0000313" key="4">
    <source>
        <dbReference type="EMBL" id="MDR6510222.1"/>
    </source>
</evidence>
<dbReference type="Pfam" id="PF14246">
    <property type="entry name" value="TetR_C_7"/>
    <property type="match status" value="1"/>
</dbReference>
<feature type="domain" description="HTH tetR-type" evidence="3">
    <location>
        <begin position="15"/>
        <end position="75"/>
    </location>
</feature>
<dbReference type="EMBL" id="JAVDRD010000002">
    <property type="protein sequence ID" value="MDR6510222.1"/>
    <property type="molecule type" value="Genomic_DNA"/>
</dbReference>
<dbReference type="RefSeq" id="WP_158271865.1">
    <property type="nucleotide sequence ID" value="NZ_JAVDRD010000002.1"/>
</dbReference>
<dbReference type="PROSITE" id="PS50977">
    <property type="entry name" value="HTH_TETR_2"/>
    <property type="match status" value="1"/>
</dbReference>
<dbReference type="PANTHER" id="PTHR30055">
    <property type="entry name" value="HTH-TYPE TRANSCRIPTIONAL REGULATOR RUTR"/>
    <property type="match status" value="1"/>
</dbReference>
<dbReference type="InterPro" id="IPR039536">
    <property type="entry name" value="TetR_C_Proteobacteria"/>
</dbReference>
<organism evidence="4 5">
    <name type="scientific">Novosphingobium capsulatum</name>
    <dbReference type="NCBI Taxonomy" id="13688"/>
    <lineage>
        <taxon>Bacteria</taxon>
        <taxon>Pseudomonadati</taxon>
        <taxon>Pseudomonadota</taxon>
        <taxon>Alphaproteobacteria</taxon>
        <taxon>Sphingomonadales</taxon>
        <taxon>Sphingomonadaceae</taxon>
        <taxon>Novosphingobium</taxon>
    </lineage>
</organism>
<protein>
    <submittedName>
        <fullName evidence="4">AcrR family transcriptional regulator</fullName>
    </submittedName>
</protein>
<keyword evidence="5" id="KW-1185">Reference proteome</keyword>
<dbReference type="InterPro" id="IPR036271">
    <property type="entry name" value="Tet_transcr_reg_TetR-rel_C_sf"/>
</dbReference>
<dbReference type="SUPFAM" id="SSF46689">
    <property type="entry name" value="Homeodomain-like"/>
    <property type="match status" value="1"/>
</dbReference>
<dbReference type="SUPFAM" id="SSF48498">
    <property type="entry name" value="Tetracyclin repressor-like, C-terminal domain"/>
    <property type="match status" value="1"/>
</dbReference>
<accession>A0ABU1MIV8</accession>
<dbReference type="InterPro" id="IPR001647">
    <property type="entry name" value="HTH_TetR"/>
</dbReference>
<dbReference type="Proteomes" id="UP001184150">
    <property type="component" value="Unassembled WGS sequence"/>
</dbReference>
<gene>
    <name evidence="4" type="ORF">J2792_001082</name>
</gene>
<dbReference type="InterPro" id="IPR050109">
    <property type="entry name" value="HTH-type_TetR-like_transc_reg"/>
</dbReference>